<feature type="chain" id="PRO_5040134846" description="Acyltransferase 3 domain-containing protein" evidence="2">
    <location>
        <begin position="33"/>
        <end position="386"/>
    </location>
</feature>
<dbReference type="Proteomes" id="UP000838763">
    <property type="component" value="Unassembled WGS sequence"/>
</dbReference>
<feature type="transmembrane region" description="Helical" evidence="1">
    <location>
        <begin position="207"/>
        <end position="228"/>
    </location>
</feature>
<keyword evidence="1" id="KW-0812">Transmembrane</keyword>
<dbReference type="EMBL" id="CALLCH030000010">
    <property type="protein sequence ID" value="CAI4214057.1"/>
    <property type="molecule type" value="Genomic_DNA"/>
</dbReference>
<keyword evidence="1" id="KW-1133">Transmembrane helix</keyword>
<keyword evidence="1" id="KW-0472">Membrane</keyword>
<evidence type="ECO:0000313" key="4">
    <source>
        <dbReference type="Proteomes" id="UP000838763"/>
    </source>
</evidence>
<evidence type="ECO:0000256" key="1">
    <source>
        <dbReference type="SAM" id="Phobius"/>
    </source>
</evidence>
<organism evidence="3 4">
    <name type="scientific">Parascedosporium putredinis</name>
    <dbReference type="NCBI Taxonomy" id="1442378"/>
    <lineage>
        <taxon>Eukaryota</taxon>
        <taxon>Fungi</taxon>
        <taxon>Dikarya</taxon>
        <taxon>Ascomycota</taxon>
        <taxon>Pezizomycotina</taxon>
        <taxon>Sordariomycetes</taxon>
        <taxon>Hypocreomycetidae</taxon>
        <taxon>Microascales</taxon>
        <taxon>Microascaceae</taxon>
        <taxon>Parascedosporium</taxon>
    </lineage>
</organism>
<accession>A0A9P1H2A2</accession>
<evidence type="ECO:0008006" key="5">
    <source>
        <dbReference type="Google" id="ProtNLM"/>
    </source>
</evidence>
<dbReference type="AlphaFoldDB" id="A0A9P1H2A2"/>
<name>A0A9P1H2A2_9PEZI</name>
<dbReference type="InterPro" id="IPR050879">
    <property type="entry name" value="Acyltransferase_3"/>
</dbReference>
<sequence>MGLKFPSATLRPRALINLAIWLLSCLLHPTSYLDGLRGLAACAVFAFHYTDYNHKSFLPHYGGNGDAGSSLIQLPFLRLIYSGAPMVHVFFVISGFALSCRPLQALYARPAISTAPSSFSSAAPTSAAVAKSLAILSSSALRRPIRLLLDLLHGFMKPKDTVFEALYEWAHDALKNLAWPWNFDAGSLRSRYDPHLWTIPIELSHSLFLFLVAGRYAVLVFSLFILSYPPRREDMTPAYLWLERFTLSSFVKEKSDLPSRFWLALAAFGTLPVPQYAGRISFCFYLMQHAVLNMFQHHTLGATGRPASNKNPAEPAWGVRGTFGNTTPVERTMTWFAGLAILGTILVIVSDLGTRALDAPAVKLARRVEGYLCHRDEPRRSADQEK</sequence>
<gene>
    <name evidence="3" type="ORF">PPNO1_LOCUS3790</name>
</gene>
<feature type="signal peptide" evidence="2">
    <location>
        <begin position="1"/>
        <end position="32"/>
    </location>
</feature>
<dbReference type="OrthoDB" id="5819582at2759"/>
<reference evidence="3" key="1">
    <citation type="submission" date="2022-11" db="EMBL/GenBank/DDBJ databases">
        <authorList>
            <person name="Scott C."/>
            <person name="Bruce N."/>
        </authorList>
    </citation>
    <scope>NUCLEOTIDE SEQUENCE</scope>
</reference>
<dbReference type="PANTHER" id="PTHR23028:SF134">
    <property type="entry name" value="PUTATIVE (AFU_ORTHOLOGUE AFUA_4G08520)-RELATED"/>
    <property type="match status" value="1"/>
</dbReference>
<dbReference type="PANTHER" id="PTHR23028">
    <property type="entry name" value="ACETYLTRANSFERASE"/>
    <property type="match status" value="1"/>
</dbReference>
<dbReference type="PROSITE" id="PS51257">
    <property type="entry name" value="PROKAR_LIPOPROTEIN"/>
    <property type="match status" value="1"/>
</dbReference>
<protein>
    <recommendedName>
        <fullName evidence="5">Acyltransferase 3 domain-containing protein</fullName>
    </recommendedName>
</protein>
<feature type="transmembrane region" description="Helical" evidence="1">
    <location>
        <begin position="335"/>
        <end position="357"/>
    </location>
</feature>
<keyword evidence="4" id="KW-1185">Reference proteome</keyword>
<keyword evidence="2" id="KW-0732">Signal</keyword>
<evidence type="ECO:0000313" key="3">
    <source>
        <dbReference type="EMBL" id="CAI4214057.1"/>
    </source>
</evidence>
<comment type="caution">
    <text evidence="3">The sequence shown here is derived from an EMBL/GenBank/DDBJ whole genome shotgun (WGS) entry which is preliminary data.</text>
</comment>
<proteinExistence type="predicted"/>
<evidence type="ECO:0000256" key="2">
    <source>
        <dbReference type="SAM" id="SignalP"/>
    </source>
</evidence>